<organism evidence="2 3">
    <name type="scientific">Tegillarca granosa</name>
    <name type="common">Malaysian cockle</name>
    <name type="synonym">Anadara granosa</name>
    <dbReference type="NCBI Taxonomy" id="220873"/>
    <lineage>
        <taxon>Eukaryota</taxon>
        <taxon>Metazoa</taxon>
        <taxon>Spiralia</taxon>
        <taxon>Lophotrochozoa</taxon>
        <taxon>Mollusca</taxon>
        <taxon>Bivalvia</taxon>
        <taxon>Autobranchia</taxon>
        <taxon>Pteriomorphia</taxon>
        <taxon>Arcoida</taxon>
        <taxon>Arcoidea</taxon>
        <taxon>Arcidae</taxon>
        <taxon>Tegillarca</taxon>
    </lineage>
</organism>
<proteinExistence type="predicted"/>
<feature type="compositionally biased region" description="Basic and acidic residues" evidence="1">
    <location>
        <begin position="10"/>
        <end position="24"/>
    </location>
</feature>
<comment type="caution">
    <text evidence="2">The sequence shown here is derived from an EMBL/GenBank/DDBJ whole genome shotgun (WGS) entry which is preliminary data.</text>
</comment>
<evidence type="ECO:0000313" key="3">
    <source>
        <dbReference type="Proteomes" id="UP001217089"/>
    </source>
</evidence>
<sequence>RWQTKPRTIFPEEKIRTQPEPETRVEPKVINLSNKILTPTEIKLLAKGLKFTPTPKSNPQELKNDIKEYTRKLRLTEYFNTKDKETEESTADETEENRNNISKDLVWNKSNFNPKRGRNYTLDTICNKLENMPLNNDHNTKRNNLTKYESEALASLMNNDNIIIKEADKGGVVVVMDTVFYRDRIYEMLSNNEFYKKANGNQDTVTMQKINKLINKHKKELLNPPRHENAETNILPLMTTHNPRNKNITPTVIQLQEVLKQNLTTKEIFKNS</sequence>
<name>A0ABQ9EKR3_TEGGR</name>
<dbReference type="Proteomes" id="UP001217089">
    <property type="component" value="Unassembled WGS sequence"/>
</dbReference>
<gene>
    <name evidence="2" type="ORF">KUTeg_016398</name>
</gene>
<evidence type="ECO:0000313" key="2">
    <source>
        <dbReference type="EMBL" id="KAJ8305853.1"/>
    </source>
</evidence>
<feature type="non-terminal residue" evidence="2">
    <location>
        <position position="1"/>
    </location>
</feature>
<protein>
    <submittedName>
        <fullName evidence="2">Uncharacterized protein</fullName>
    </submittedName>
</protein>
<accession>A0ABQ9EKR3</accession>
<dbReference type="EMBL" id="JARBDR010000813">
    <property type="protein sequence ID" value="KAJ8305853.1"/>
    <property type="molecule type" value="Genomic_DNA"/>
</dbReference>
<evidence type="ECO:0000256" key="1">
    <source>
        <dbReference type="SAM" id="MobiDB-lite"/>
    </source>
</evidence>
<keyword evidence="3" id="KW-1185">Reference proteome</keyword>
<reference evidence="2 3" key="1">
    <citation type="submission" date="2022-12" db="EMBL/GenBank/DDBJ databases">
        <title>Chromosome-level genome of Tegillarca granosa.</title>
        <authorList>
            <person name="Kim J."/>
        </authorList>
    </citation>
    <scope>NUCLEOTIDE SEQUENCE [LARGE SCALE GENOMIC DNA]</scope>
    <source>
        <strain evidence="2">Teg-2019</strain>
        <tissue evidence="2">Adductor muscle</tissue>
    </source>
</reference>
<feature type="region of interest" description="Disordered" evidence="1">
    <location>
        <begin position="1"/>
        <end position="24"/>
    </location>
</feature>